<protein>
    <submittedName>
        <fullName evidence="1">LlaJI restriction endonuclease</fullName>
    </submittedName>
</protein>
<dbReference type="Pfam" id="PF09563">
    <property type="entry name" value="RE_LlaJI"/>
    <property type="match status" value="1"/>
</dbReference>
<dbReference type="Proteomes" id="UP000295718">
    <property type="component" value="Unassembled WGS sequence"/>
</dbReference>
<comment type="caution">
    <text evidence="1">The sequence shown here is derived from an EMBL/GenBank/DDBJ whole genome shotgun (WGS) entry which is preliminary data.</text>
</comment>
<keyword evidence="1" id="KW-0255">Endonuclease</keyword>
<proteinExistence type="predicted"/>
<keyword evidence="1" id="KW-0540">Nuclease</keyword>
<accession>A0A4R1R4V5</accession>
<keyword evidence="2" id="KW-1185">Reference proteome</keyword>
<dbReference type="InterPro" id="IPR018579">
    <property type="entry name" value="Restrct_endonuc_II_LlaJI"/>
</dbReference>
<sequence>MEMSPICLSDSQLYSLYMFPQIAEYLKNYPDICVVYNHTFQFKFTGVLIINNLPVIVFPKNYKIQESLQIQIEEASILTRTLIRYRNEPVHEIEENRYLFGDSANCNARITTAIRIIEDYKMYGYLHRNLETFSTTRKGKVEWAKTINKTIPSINHGRVAYSNPVMKSSRDDSRNTICRIHRYIVSDAVQIWGWLTGMHIDYEMSEATMPCPAEDGIFVLQQELRNVYVQREIGLIKMMIAYLRAKAGVEQNFNKEILGTQYFSFVWEAICGYMFYNKYPVLNSLVPQPEWESDIVEGRISQRPDVFTVHKDVLYILDAKYYNFNSNLPGWHDVVKQMFYRHTVMLNLKTPHGRRMLPKSTEVKNAFLFPGSEKTSLQYVGKVFVKGIDDLGEVKAFAVNQRDAMRIYAYRNDDVYRNEIVNQLATQC</sequence>
<dbReference type="RefSeq" id="WP_031389048.1">
    <property type="nucleotide sequence ID" value="NZ_JPNB01000001.1"/>
</dbReference>
<name>A0A4R1R4V5_9FIRM</name>
<gene>
    <name evidence="1" type="ORF">EDD76_102233</name>
</gene>
<dbReference type="STRING" id="1469948.GCA_000732725_00268"/>
<dbReference type="OrthoDB" id="9811025at2"/>
<keyword evidence="1" id="KW-0378">Hydrolase</keyword>
<dbReference type="AlphaFoldDB" id="A0A4R1R4V5"/>
<dbReference type="EMBL" id="SLUO01000002">
    <property type="protein sequence ID" value="TCL60535.1"/>
    <property type="molecule type" value="Genomic_DNA"/>
</dbReference>
<evidence type="ECO:0000313" key="2">
    <source>
        <dbReference type="Proteomes" id="UP000295718"/>
    </source>
</evidence>
<organism evidence="1 2">
    <name type="scientific">Kineothrix alysoides</name>
    <dbReference type="NCBI Taxonomy" id="1469948"/>
    <lineage>
        <taxon>Bacteria</taxon>
        <taxon>Bacillati</taxon>
        <taxon>Bacillota</taxon>
        <taxon>Clostridia</taxon>
        <taxon>Lachnospirales</taxon>
        <taxon>Lachnospiraceae</taxon>
        <taxon>Kineothrix</taxon>
    </lineage>
</organism>
<reference evidence="1 2" key="1">
    <citation type="submission" date="2019-03" db="EMBL/GenBank/DDBJ databases">
        <title>Genomic Encyclopedia of Type Strains, Phase IV (KMG-IV): sequencing the most valuable type-strain genomes for metagenomic binning, comparative biology and taxonomic classification.</title>
        <authorList>
            <person name="Goeker M."/>
        </authorList>
    </citation>
    <scope>NUCLEOTIDE SEQUENCE [LARGE SCALE GENOMIC DNA]</scope>
    <source>
        <strain evidence="1 2">DSM 100556</strain>
    </source>
</reference>
<dbReference type="GO" id="GO:0004519">
    <property type="term" value="F:endonuclease activity"/>
    <property type="evidence" value="ECO:0007669"/>
    <property type="project" value="UniProtKB-KW"/>
</dbReference>
<evidence type="ECO:0000313" key="1">
    <source>
        <dbReference type="EMBL" id="TCL60535.1"/>
    </source>
</evidence>